<accession>A0AAV7MBG1</accession>
<proteinExistence type="predicted"/>
<name>A0AAV7MBG1_PLEWA</name>
<organism evidence="2 3">
    <name type="scientific">Pleurodeles waltl</name>
    <name type="common">Iberian ribbed newt</name>
    <dbReference type="NCBI Taxonomy" id="8319"/>
    <lineage>
        <taxon>Eukaryota</taxon>
        <taxon>Metazoa</taxon>
        <taxon>Chordata</taxon>
        <taxon>Craniata</taxon>
        <taxon>Vertebrata</taxon>
        <taxon>Euteleostomi</taxon>
        <taxon>Amphibia</taxon>
        <taxon>Batrachia</taxon>
        <taxon>Caudata</taxon>
        <taxon>Salamandroidea</taxon>
        <taxon>Salamandridae</taxon>
        <taxon>Pleurodelinae</taxon>
        <taxon>Pleurodeles</taxon>
    </lineage>
</organism>
<gene>
    <name evidence="2" type="ORF">NDU88_002593</name>
</gene>
<evidence type="ECO:0000256" key="1">
    <source>
        <dbReference type="SAM" id="MobiDB-lite"/>
    </source>
</evidence>
<feature type="region of interest" description="Disordered" evidence="1">
    <location>
        <begin position="84"/>
        <end position="113"/>
    </location>
</feature>
<comment type="caution">
    <text evidence="2">The sequence shown here is derived from an EMBL/GenBank/DDBJ whole genome shotgun (WGS) entry which is preliminary data.</text>
</comment>
<evidence type="ECO:0000313" key="2">
    <source>
        <dbReference type="EMBL" id="KAJ1097475.1"/>
    </source>
</evidence>
<dbReference type="Proteomes" id="UP001066276">
    <property type="component" value="Chromosome 10"/>
</dbReference>
<keyword evidence="3" id="KW-1185">Reference proteome</keyword>
<sequence length="222" mass="23149">MLGASTRALCVPAPIISAGRGGRSQPADSLCPGLGGPGARFQRGAKEKFRGPGPPQVRVCALWPQARGKRCVLASARSWRRCDRGSVPRGGVVQPARSGRSGRKECPGRTTGAPHLGRGATLVLCVSPCLRAVPPGRGQIRCRGAPAAAPQPESPPSGRTAARARRPRPPSDPTGKSSEAAPLPRVRRTHLGWANPFFGPGSRLRLASPVPSDRHGASCHES</sequence>
<feature type="region of interest" description="Disordered" evidence="1">
    <location>
        <begin position="141"/>
        <end position="222"/>
    </location>
</feature>
<feature type="compositionally biased region" description="Low complexity" evidence="1">
    <location>
        <begin position="145"/>
        <end position="161"/>
    </location>
</feature>
<dbReference type="AlphaFoldDB" id="A0AAV7MBG1"/>
<dbReference type="EMBL" id="JANPWB010000014">
    <property type="protein sequence ID" value="KAJ1097475.1"/>
    <property type="molecule type" value="Genomic_DNA"/>
</dbReference>
<evidence type="ECO:0000313" key="3">
    <source>
        <dbReference type="Proteomes" id="UP001066276"/>
    </source>
</evidence>
<reference evidence="2" key="1">
    <citation type="journal article" date="2022" name="bioRxiv">
        <title>Sequencing and chromosome-scale assembly of the giantPleurodeles waltlgenome.</title>
        <authorList>
            <person name="Brown T."/>
            <person name="Elewa A."/>
            <person name="Iarovenko S."/>
            <person name="Subramanian E."/>
            <person name="Araus A.J."/>
            <person name="Petzold A."/>
            <person name="Susuki M."/>
            <person name="Suzuki K.-i.T."/>
            <person name="Hayashi T."/>
            <person name="Toyoda A."/>
            <person name="Oliveira C."/>
            <person name="Osipova E."/>
            <person name="Leigh N.D."/>
            <person name="Simon A."/>
            <person name="Yun M.H."/>
        </authorList>
    </citation>
    <scope>NUCLEOTIDE SEQUENCE</scope>
    <source>
        <strain evidence="2">20211129_DDA</strain>
        <tissue evidence="2">Liver</tissue>
    </source>
</reference>
<protein>
    <submittedName>
        <fullName evidence="2">Uncharacterized protein</fullName>
    </submittedName>
</protein>
<feature type="compositionally biased region" description="Basic and acidic residues" evidence="1">
    <location>
        <begin position="212"/>
        <end position="222"/>
    </location>
</feature>